<dbReference type="PANTHER" id="PTHR21661">
    <property type="entry name" value="EPOXIDE HYDROLASE 1-RELATED"/>
    <property type="match status" value="1"/>
</dbReference>
<protein>
    <recommendedName>
        <fullName evidence="6">Epoxide hydrolase N-terminal domain-containing protein</fullName>
    </recommendedName>
</protein>
<keyword evidence="5" id="KW-0732">Signal</keyword>
<comment type="similarity">
    <text evidence="1">Belongs to the peptidase S33 family.</text>
</comment>
<dbReference type="Gene3D" id="3.40.50.1820">
    <property type="entry name" value="alpha/beta hydrolase"/>
    <property type="match status" value="3"/>
</dbReference>
<evidence type="ECO:0000256" key="4">
    <source>
        <dbReference type="SAM" id="Phobius"/>
    </source>
</evidence>
<keyword evidence="4" id="KW-1133">Transmembrane helix</keyword>
<feature type="transmembrane region" description="Helical" evidence="4">
    <location>
        <begin position="462"/>
        <end position="484"/>
    </location>
</feature>
<feature type="domain" description="Epoxide hydrolase N-terminal" evidence="6">
    <location>
        <begin position="514"/>
        <end position="623"/>
    </location>
</feature>
<dbReference type="InterPro" id="IPR000639">
    <property type="entry name" value="Epox_hydrolase-like"/>
</dbReference>
<gene>
    <name evidence="7" type="ORF">APLA_LOCUS648</name>
</gene>
<keyword evidence="2" id="KW-0058">Aromatic hydrocarbons catabolism</keyword>
<feature type="domain" description="Epoxide hydrolase N-terminal" evidence="6">
    <location>
        <begin position="41"/>
        <end position="151"/>
    </location>
</feature>
<evidence type="ECO:0000256" key="3">
    <source>
        <dbReference type="ARBA" id="ARBA00022801"/>
    </source>
</evidence>
<keyword evidence="3" id="KW-0378">Hydrolase</keyword>
<evidence type="ECO:0000256" key="1">
    <source>
        <dbReference type="ARBA" id="ARBA00010088"/>
    </source>
</evidence>
<keyword evidence="8" id="KW-1185">Reference proteome</keyword>
<feature type="chain" id="PRO_5035933997" description="Epoxide hydrolase N-terminal domain-containing protein" evidence="5">
    <location>
        <begin position="19"/>
        <end position="1380"/>
    </location>
</feature>
<reference evidence="7 8" key="1">
    <citation type="submission" date="2020-04" db="EMBL/GenBank/DDBJ databases">
        <authorList>
            <person name="Wallbank WR R."/>
            <person name="Pardo Diaz C."/>
            <person name="Kozak K."/>
            <person name="Martin S."/>
            <person name="Jiggins C."/>
            <person name="Moest M."/>
            <person name="Warren A I."/>
            <person name="Byers J.R.P. K."/>
            <person name="Montejo-Kovacevich G."/>
            <person name="Yen C E."/>
        </authorList>
    </citation>
    <scope>NUCLEOTIDE SEQUENCE [LARGE SCALE GENOMIC DNA]</scope>
</reference>
<dbReference type="SUPFAM" id="SSF53474">
    <property type="entry name" value="alpha/beta-Hydrolases"/>
    <property type="match status" value="3"/>
</dbReference>
<accession>A0A8S0YQU6</accession>
<feature type="transmembrane region" description="Helical" evidence="4">
    <location>
        <begin position="920"/>
        <end position="941"/>
    </location>
</feature>
<dbReference type="PANTHER" id="PTHR21661:SF35">
    <property type="entry name" value="EPOXIDE HYDROLASE"/>
    <property type="match status" value="1"/>
</dbReference>
<evidence type="ECO:0000313" key="8">
    <source>
        <dbReference type="Proteomes" id="UP000494106"/>
    </source>
</evidence>
<evidence type="ECO:0000256" key="5">
    <source>
        <dbReference type="SAM" id="SignalP"/>
    </source>
</evidence>
<keyword evidence="4" id="KW-0472">Membrane</keyword>
<dbReference type="InterPro" id="IPR029058">
    <property type="entry name" value="AB_hydrolase_fold"/>
</dbReference>
<sequence length="1380" mass="156368">MHDVEIIILCSVVIGVLGELTLTERDAAKWASSPFENDTSIRPFTVTFCENDIKDLKTRLSDSSRSFVPSLQGVGFEYGFNSKLLPEWRSYWANQYNFKARLAYINKYPQFKTNIQGTDVHFVRVLLQNTVFCEVLPLLILHSFPSTFLEFYKVVPRLTRCVNGLAFEVILPSIPGYGFSDPPTKVGFGAAEAATVMKNLMKRIGHPQFFLASGDITHVGAMMATLYPHVVLGFFANNLVSYNPLSWGLWVAGALSPSLLADKTYQNKMYPLGTTITSFLAETGFVHILATQPDAIGVAMNESPTGMMAFILQVSQWLANNASVYQPDGGLGLVNRDEALDSVNIYWFSNCLTSAGRLYSETFNNRTYQEEIYARKTHVPTWIITANSSAITQAPAQYAIKYKCLLQTTYLDKYGLFLANQAPDYYANSIHNAVSFMQACHLSSVYSDYQHRLCRRVYTRDVVMGFIIKLLVVAVVGVGAWYAWKGCCQKPIPHFDPEEYWGPKELASKQDKSIRPFTIKFDEEMIKDLKYRLKNSRSFTRPLESTGFEYGFNTDQMSSWLNYWADKYNFSEREKFLNQFPQFKTNIQGLDIHFIRVKPQVPKDIQVVPLLLMHGWPGSVREFYEAIPLLTKQTPGYNFVFEVIVPSIPGYGFSDPAVRPGLSLPHVAVIFRNLMNRLGYKKFYVQGGDWGAAIAATMSTLFPEDILGHHSNMLMSMHTCSVVRILLGGFFPSLVVESHLAERMYPLSTFFATVLEEFGYMHLQATKPDTIGVSLTDSPAGLLAYILEKFSTWTKKEYKSQPDGGLSSKFSKDQLIDNLMIYWSTKSITTSMRFYAENFSRKMQEYGLDQIPTAVPTWGLQANNEIMYQPEGILKMKFTNIINLTVLDDGGHFLAFEMPKVFSQDVFKAVKAFRDKMARLLFLISMVALVLKIAMVVYLLFLKSPPPIPELDQNEWWGPGSRPEKQDITVKPFKIKFDDEVIADLKTRLKSSAAFVPPLKDVGFEYGFNSQYIGSWLKYWAEKYNFKERENFLNKYPHFKTNIQGLDIHFIRVTPKVPKGVETVPLLLLHGWPGSVREFYEAIPLLTAVSQERNFAIEVIAPSLPGYGFSDGAVRPGLGAPQIAVIFKNLMNRLGFKQFYIQGGDWGALISSNMVTLYPKDILGFHTNLATTMTTTGSLLEFIGALYPPLIVDADLADRMYPLKKKYSWLLEETGYMHLQASKPDTVGVALTDSPAGLLAYILEKFSTWTRPDHKNKPDGGLDFRFSKEQLIDNLMMYWVPKSITTSMRLYAENFNSKIMGLKLDEIPTPVPTWALQAKYELAYQPPCILKMKFTNLVDVSVIDDGGHFFAFELPEIFAKDVIKAIGEFRKRSKNVKSEL</sequence>
<dbReference type="GO" id="GO:0097176">
    <property type="term" value="P:epoxide metabolic process"/>
    <property type="evidence" value="ECO:0007669"/>
    <property type="project" value="TreeGrafter"/>
</dbReference>
<dbReference type="OrthoDB" id="7130006at2759"/>
<comment type="caution">
    <text evidence="7">The sequence shown here is derived from an EMBL/GenBank/DDBJ whole genome shotgun (WGS) entry which is preliminary data.</text>
</comment>
<evidence type="ECO:0000259" key="6">
    <source>
        <dbReference type="Pfam" id="PF06441"/>
    </source>
</evidence>
<dbReference type="EMBL" id="CADEBC010000065">
    <property type="protein sequence ID" value="CAB3221594.1"/>
    <property type="molecule type" value="Genomic_DNA"/>
</dbReference>
<proteinExistence type="inferred from homology"/>
<feature type="signal peptide" evidence="5">
    <location>
        <begin position="1"/>
        <end position="18"/>
    </location>
</feature>
<dbReference type="PRINTS" id="PR00412">
    <property type="entry name" value="EPOXHYDRLASE"/>
</dbReference>
<evidence type="ECO:0000313" key="7">
    <source>
        <dbReference type="EMBL" id="CAB3221594.1"/>
    </source>
</evidence>
<keyword evidence="4" id="KW-0812">Transmembrane</keyword>
<evidence type="ECO:0000256" key="2">
    <source>
        <dbReference type="ARBA" id="ARBA00022797"/>
    </source>
</evidence>
<organism evidence="7 8">
    <name type="scientific">Arctia plantaginis</name>
    <name type="common">Wood tiger moth</name>
    <name type="synonym">Phalaena plantaginis</name>
    <dbReference type="NCBI Taxonomy" id="874455"/>
    <lineage>
        <taxon>Eukaryota</taxon>
        <taxon>Metazoa</taxon>
        <taxon>Ecdysozoa</taxon>
        <taxon>Arthropoda</taxon>
        <taxon>Hexapoda</taxon>
        <taxon>Insecta</taxon>
        <taxon>Pterygota</taxon>
        <taxon>Neoptera</taxon>
        <taxon>Endopterygota</taxon>
        <taxon>Lepidoptera</taxon>
        <taxon>Glossata</taxon>
        <taxon>Ditrysia</taxon>
        <taxon>Noctuoidea</taxon>
        <taxon>Erebidae</taxon>
        <taxon>Arctiinae</taxon>
        <taxon>Arctia</taxon>
    </lineage>
</organism>
<name>A0A8S0YQU6_ARCPL</name>
<dbReference type="GO" id="GO:0004301">
    <property type="term" value="F:epoxide hydrolase activity"/>
    <property type="evidence" value="ECO:0007669"/>
    <property type="project" value="TreeGrafter"/>
</dbReference>
<feature type="domain" description="Epoxide hydrolase N-terminal" evidence="6">
    <location>
        <begin position="970"/>
        <end position="1079"/>
    </location>
</feature>
<dbReference type="Pfam" id="PF06441">
    <property type="entry name" value="EHN"/>
    <property type="match status" value="3"/>
</dbReference>
<dbReference type="Proteomes" id="UP000494106">
    <property type="component" value="Unassembled WGS sequence"/>
</dbReference>
<dbReference type="InterPro" id="IPR010497">
    <property type="entry name" value="Epoxide_hydro_N"/>
</dbReference>